<evidence type="ECO:0000256" key="1">
    <source>
        <dbReference type="HAMAP-Rule" id="MF_00386"/>
    </source>
</evidence>
<dbReference type="Proteomes" id="UP000219327">
    <property type="component" value="Unassembled WGS sequence"/>
</dbReference>
<reference evidence="3 4" key="1">
    <citation type="submission" date="2017-08" db="EMBL/GenBank/DDBJ databases">
        <title>Fine stratification of microbial communities through a metagenomic profile of the photic zone.</title>
        <authorList>
            <person name="Haro-Moreno J.M."/>
            <person name="Lopez-Perez M."/>
            <person name="De La Torre J."/>
            <person name="Picazo A."/>
            <person name="Camacho A."/>
            <person name="Rodriguez-Valera F."/>
        </authorList>
    </citation>
    <scope>NUCLEOTIDE SEQUENCE [LARGE SCALE GENOMIC DNA]</scope>
    <source>
        <strain evidence="3">MED-G24</strain>
    </source>
</reference>
<protein>
    <recommendedName>
        <fullName evidence="1">Putative membrane protein insertion efficiency factor</fullName>
    </recommendedName>
</protein>
<comment type="similarity">
    <text evidence="1">Belongs to the UPF0161 family.</text>
</comment>
<accession>A0A2A5WY88</accession>
<dbReference type="Pfam" id="PF01809">
    <property type="entry name" value="YidD"/>
    <property type="match status" value="1"/>
</dbReference>
<dbReference type="PANTHER" id="PTHR33383:SF1">
    <property type="entry name" value="MEMBRANE PROTEIN INSERTION EFFICIENCY FACTOR-RELATED"/>
    <property type="match status" value="1"/>
</dbReference>
<dbReference type="InterPro" id="IPR002696">
    <property type="entry name" value="Membr_insert_effic_factor_YidD"/>
</dbReference>
<evidence type="ECO:0000313" key="3">
    <source>
        <dbReference type="EMBL" id="PDH41144.1"/>
    </source>
</evidence>
<evidence type="ECO:0000256" key="2">
    <source>
        <dbReference type="SAM" id="MobiDB-lite"/>
    </source>
</evidence>
<comment type="function">
    <text evidence="1">Could be involved in insertion of integral membrane proteins into the membrane.</text>
</comment>
<dbReference type="GO" id="GO:0005886">
    <property type="term" value="C:plasma membrane"/>
    <property type="evidence" value="ECO:0007669"/>
    <property type="project" value="UniProtKB-SubCell"/>
</dbReference>
<dbReference type="EMBL" id="NTKD01000006">
    <property type="protein sequence ID" value="PDH41144.1"/>
    <property type="molecule type" value="Genomic_DNA"/>
</dbReference>
<feature type="region of interest" description="Disordered" evidence="2">
    <location>
        <begin position="57"/>
        <end position="79"/>
    </location>
</feature>
<sequence length="79" mass="8940">MRGAIRLYQLCLSPYLGAHCRYHPTCSEYARDALIQHGVLRGTTLAIRRIFSCHPFSRGGYDPVPETSVKGRPTHEEKP</sequence>
<name>A0A2A5WY88_9GAMM</name>
<dbReference type="SMART" id="SM01234">
    <property type="entry name" value="Haemolytic"/>
    <property type="match status" value="1"/>
</dbReference>
<evidence type="ECO:0000313" key="4">
    <source>
        <dbReference type="Proteomes" id="UP000219327"/>
    </source>
</evidence>
<proteinExistence type="inferred from homology"/>
<comment type="caution">
    <text evidence="3">The sequence shown here is derived from an EMBL/GenBank/DDBJ whole genome shotgun (WGS) entry which is preliminary data.</text>
</comment>
<organism evidence="3 4">
    <name type="scientific">OM182 bacterium MED-G24</name>
    <dbReference type="NCBI Taxonomy" id="1986255"/>
    <lineage>
        <taxon>Bacteria</taxon>
        <taxon>Pseudomonadati</taxon>
        <taxon>Pseudomonadota</taxon>
        <taxon>Gammaproteobacteria</taxon>
        <taxon>OMG group</taxon>
        <taxon>OM182 clade</taxon>
    </lineage>
</organism>
<comment type="subcellular location">
    <subcellularLocation>
        <location evidence="1">Cell membrane</location>
        <topology evidence="1">Peripheral membrane protein</topology>
        <orientation evidence="1">Cytoplasmic side</orientation>
    </subcellularLocation>
</comment>
<keyword evidence="1" id="KW-0472">Membrane</keyword>
<dbReference type="HAMAP" id="MF_00386">
    <property type="entry name" value="UPF0161_YidD"/>
    <property type="match status" value="1"/>
</dbReference>
<dbReference type="PANTHER" id="PTHR33383">
    <property type="entry name" value="MEMBRANE PROTEIN INSERTION EFFICIENCY FACTOR-RELATED"/>
    <property type="match status" value="1"/>
</dbReference>
<dbReference type="NCBIfam" id="TIGR00278">
    <property type="entry name" value="membrane protein insertion efficiency factor YidD"/>
    <property type="match status" value="1"/>
</dbReference>
<gene>
    <name evidence="3" type="ORF">CNE99_02395</name>
</gene>
<keyword evidence="1" id="KW-1003">Cell membrane</keyword>
<dbReference type="AlphaFoldDB" id="A0A2A5WY88"/>